<dbReference type="InterPro" id="IPR018629">
    <property type="entry name" value="XK-rel"/>
</dbReference>
<dbReference type="EMBL" id="AFYH01037403">
    <property type="status" value="NOT_ANNOTATED_CDS"/>
    <property type="molecule type" value="Genomic_DNA"/>
</dbReference>
<evidence type="ECO:0000313" key="9">
    <source>
        <dbReference type="Proteomes" id="UP000008672"/>
    </source>
</evidence>
<dbReference type="Pfam" id="PF09815">
    <property type="entry name" value="XK-related"/>
    <property type="match status" value="1"/>
</dbReference>
<dbReference type="GeneTree" id="ENSGT00390000003231"/>
<dbReference type="EMBL" id="AFYH01037402">
    <property type="status" value="NOT_ANNOTATED_CDS"/>
    <property type="molecule type" value="Genomic_DNA"/>
</dbReference>
<feature type="transmembrane region" description="Helical" evidence="6">
    <location>
        <begin position="65"/>
        <end position="88"/>
    </location>
</feature>
<reference evidence="8" key="2">
    <citation type="submission" date="2025-08" db="UniProtKB">
        <authorList>
            <consortium name="Ensembl"/>
        </authorList>
    </citation>
    <scope>IDENTIFICATION</scope>
</reference>
<feature type="transmembrane region" description="Helical" evidence="6">
    <location>
        <begin position="303"/>
        <end position="327"/>
    </location>
</feature>
<dbReference type="CTD" id="402415"/>
<dbReference type="Bgee" id="ENSLACG00000016225">
    <property type="expression patterns" value="Expressed in post-anal tail muscle and 6 other cell types or tissues"/>
</dbReference>
<dbReference type="OrthoDB" id="10037417at2759"/>
<feature type="region of interest" description="Disordered" evidence="7">
    <location>
        <begin position="1"/>
        <end position="27"/>
    </location>
</feature>
<gene>
    <name evidence="8" type="primary">XKRX</name>
</gene>
<organism evidence="8 9">
    <name type="scientific">Latimeria chalumnae</name>
    <name type="common">Coelacanth</name>
    <dbReference type="NCBI Taxonomy" id="7897"/>
    <lineage>
        <taxon>Eukaryota</taxon>
        <taxon>Metazoa</taxon>
        <taxon>Chordata</taxon>
        <taxon>Craniata</taxon>
        <taxon>Vertebrata</taxon>
        <taxon>Euteleostomi</taxon>
        <taxon>Coelacanthiformes</taxon>
        <taxon>Coelacanthidae</taxon>
        <taxon>Latimeria</taxon>
    </lineage>
</organism>
<comment type="similarity">
    <text evidence="2 6">Belongs to the XK family.</text>
</comment>
<dbReference type="AlphaFoldDB" id="H3B952"/>
<evidence type="ECO:0000256" key="2">
    <source>
        <dbReference type="ARBA" id="ARBA00008789"/>
    </source>
</evidence>
<dbReference type="OMA" id="SETYWMA"/>
<evidence type="ECO:0000256" key="1">
    <source>
        <dbReference type="ARBA" id="ARBA00004141"/>
    </source>
</evidence>
<accession>H3B952</accession>
<dbReference type="EMBL" id="AFYH01037401">
    <property type="status" value="NOT_ANNOTATED_CDS"/>
    <property type="molecule type" value="Genomic_DNA"/>
</dbReference>
<feature type="compositionally biased region" description="Polar residues" evidence="7">
    <location>
        <begin position="1"/>
        <end position="10"/>
    </location>
</feature>
<feature type="transmembrane region" description="Helical" evidence="6">
    <location>
        <begin position="379"/>
        <end position="401"/>
    </location>
</feature>
<feature type="transmembrane region" description="Helical" evidence="6">
    <location>
        <begin position="347"/>
        <end position="367"/>
    </location>
</feature>
<evidence type="ECO:0000256" key="3">
    <source>
        <dbReference type="ARBA" id="ARBA00022692"/>
    </source>
</evidence>
<dbReference type="PANTHER" id="PTHR14297:SF4">
    <property type="entry name" value="XK-RELATED PROTEIN 2"/>
    <property type="match status" value="1"/>
</dbReference>
<dbReference type="InterPro" id="IPR051773">
    <property type="entry name" value="XK-related_adapter"/>
</dbReference>
<evidence type="ECO:0000256" key="7">
    <source>
        <dbReference type="SAM" id="MobiDB-lite"/>
    </source>
</evidence>
<reference evidence="9" key="1">
    <citation type="submission" date="2011-08" db="EMBL/GenBank/DDBJ databases">
        <title>The draft genome of Latimeria chalumnae.</title>
        <authorList>
            <person name="Di Palma F."/>
            <person name="Alfoldi J."/>
            <person name="Johnson J."/>
            <person name="Berlin A."/>
            <person name="Gnerre S."/>
            <person name="Jaffe D."/>
            <person name="MacCallum I."/>
            <person name="Young S."/>
            <person name="Walker B.J."/>
            <person name="Lander E."/>
            <person name="Lindblad-Toh K."/>
        </authorList>
    </citation>
    <scope>NUCLEOTIDE SEQUENCE [LARGE SCALE GENOMIC DNA]</scope>
    <source>
        <strain evidence="9">Wild caught</strain>
    </source>
</reference>
<feature type="transmembrane region" description="Helical" evidence="6">
    <location>
        <begin position="35"/>
        <end position="58"/>
    </location>
</feature>
<proteinExistence type="inferred from homology"/>
<keyword evidence="4 6" id="KW-1133">Transmembrane helix</keyword>
<evidence type="ECO:0000313" key="8">
    <source>
        <dbReference type="Ensembl" id="ENSLACP00000018423.1"/>
    </source>
</evidence>
<dbReference type="Ensembl" id="ENSLACT00000018556.1">
    <property type="protein sequence ID" value="ENSLACP00000018423.1"/>
    <property type="gene ID" value="ENSLACG00000016225.1"/>
</dbReference>
<evidence type="ECO:0000256" key="4">
    <source>
        <dbReference type="ARBA" id="ARBA00022989"/>
    </source>
</evidence>
<dbReference type="eggNOG" id="ENOG502QSH6">
    <property type="taxonomic scope" value="Eukaryota"/>
</dbReference>
<name>H3B952_LATCH</name>
<dbReference type="GO" id="GO:0005886">
    <property type="term" value="C:plasma membrane"/>
    <property type="evidence" value="ECO:0007669"/>
    <property type="project" value="UniProtKB-ARBA"/>
</dbReference>
<keyword evidence="9" id="KW-1185">Reference proteome</keyword>
<keyword evidence="3 6" id="KW-0812">Transmembrane</keyword>
<feature type="transmembrane region" description="Helical" evidence="6">
    <location>
        <begin position="264"/>
        <end position="283"/>
    </location>
</feature>
<evidence type="ECO:0000256" key="5">
    <source>
        <dbReference type="ARBA" id="ARBA00023136"/>
    </source>
</evidence>
<dbReference type="HOGENOM" id="CLU_037429_1_1_1"/>
<dbReference type="GeneID" id="102366941"/>
<dbReference type="InParanoid" id="H3B952"/>
<dbReference type="STRING" id="7897.ENSLACP00000018423"/>
<dbReference type="EMBL" id="AFYH01037405">
    <property type="status" value="NOT_ANNOTATED_CDS"/>
    <property type="molecule type" value="Genomic_DNA"/>
</dbReference>
<dbReference type="KEGG" id="lcm:102366941"/>
<dbReference type="PANTHER" id="PTHR14297">
    <property type="entry name" value="MEMBRANE TRANSPORT PROTEIN XK FAMILY MEMBER"/>
    <property type="match status" value="1"/>
</dbReference>
<dbReference type="RefSeq" id="XP_005992052.1">
    <property type="nucleotide sequence ID" value="XM_005991990.2"/>
</dbReference>
<dbReference type="EMBL" id="AFYH01037404">
    <property type="status" value="NOT_ANNOTATED_CDS"/>
    <property type="molecule type" value="Genomic_DNA"/>
</dbReference>
<dbReference type="Proteomes" id="UP000008672">
    <property type="component" value="Unassembled WGS sequence"/>
</dbReference>
<reference evidence="8" key="3">
    <citation type="submission" date="2025-09" db="UniProtKB">
        <authorList>
            <consortium name="Ensembl"/>
        </authorList>
    </citation>
    <scope>IDENTIFICATION</scope>
</reference>
<feature type="transmembrane region" description="Helical" evidence="6">
    <location>
        <begin position="199"/>
        <end position="222"/>
    </location>
</feature>
<evidence type="ECO:0000256" key="6">
    <source>
        <dbReference type="RuleBase" id="RU910716"/>
    </source>
</evidence>
<protein>
    <recommendedName>
        <fullName evidence="6">XK-related protein</fullName>
    </recommendedName>
</protein>
<sequence length="445" mass="51212">MEKISESPNGEVTGEEHPPQNGTAVPTVNRIRPPFSILISTILFCGELIAAGVLCGCYNQSKDQVWLALTLTFMLVSSVLIQFALIFIHRDLTRDRPLVLFLHLLQLGPLVRCMESLVVYYRAGRKEEPYVSITRKKQLKKGCEREVEQEVGHSLRKLATHRNAFKRTAVIQAFLGSTPQLTLQLYVSVMEETILPERVALMVISLLSVTYGALVCNVLAIQIKYDDYKIQLKFTSYLCIILWRSLEIATRVTVLILFCTALKIWILPVVLVNMLTLFFLPWVRFWRSKASFPENIEKNFSKVGTTVVLSMVIFLYASINMFCYSAVQLNLSDRDLIDKAQNWGRLALYYTVRLLENTGLILLWYFFQTDVHENICTPLLVLQLLAAYCLAIFFMLIFYQYCHPCRRLFTHNVADCIRCVRCYRDKHSEPANRQLVDNTVDHNIV</sequence>
<keyword evidence="5 6" id="KW-0472">Membrane</keyword>
<comment type="subcellular location">
    <subcellularLocation>
        <location evidence="1 6">Membrane</location>
        <topology evidence="1 6">Multi-pass membrane protein</topology>
    </subcellularLocation>
</comment>